<evidence type="ECO:0000259" key="3">
    <source>
        <dbReference type="Pfam" id="PF17177"/>
    </source>
</evidence>
<feature type="domain" description="PROP1-like PPR" evidence="3">
    <location>
        <begin position="433"/>
        <end position="549"/>
    </location>
</feature>
<feature type="region of interest" description="Disordered" evidence="2">
    <location>
        <begin position="17"/>
        <end position="59"/>
    </location>
</feature>
<dbReference type="Proteomes" id="UP000823749">
    <property type="component" value="Chromosome 6"/>
</dbReference>
<comment type="caution">
    <text evidence="4">The sequence shown here is derived from an EMBL/GenBank/DDBJ whole genome shotgun (WGS) entry which is preliminary data.</text>
</comment>
<evidence type="ECO:0000313" key="5">
    <source>
        <dbReference type="Proteomes" id="UP000823749"/>
    </source>
</evidence>
<keyword evidence="5" id="KW-1185">Reference proteome</keyword>
<evidence type="ECO:0000256" key="2">
    <source>
        <dbReference type="SAM" id="MobiDB-lite"/>
    </source>
</evidence>
<dbReference type="PANTHER" id="PTHR47262:SF1">
    <property type="entry name" value="OS02G0132600 PROTEIN"/>
    <property type="match status" value="1"/>
</dbReference>
<protein>
    <recommendedName>
        <fullName evidence="3">PROP1-like PPR domain-containing protein</fullName>
    </recommendedName>
</protein>
<dbReference type="PANTHER" id="PTHR47262">
    <property type="entry name" value="OS02G0132600 PROTEIN"/>
    <property type="match status" value="1"/>
</dbReference>
<organism evidence="4 5">
    <name type="scientific">Rhododendron griersonianum</name>
    <dbReference type="NCBI Taxonomy" id="479676"/>
    <lineage>
        <taxon>Eukaryota</taxon>
        <taxon>Viridiplantae</taxon>
        <taxon>Streptophyta</taxon>
        <taxon>Embryophyta</taxon>
        <taxon>Tracheophyta</taxon>
        <taxon>Spermatophyta</taxon>
        <taxon>Magnoliopsida</taxon>
        <taxon>eudicotyledons</taxon>
        <taxon>Gunneridae</taxon>
        <taxon>Pentapetalae</taxon>
        <taxon>asterids</taxon>
        <taxon>Ericales</taxon>
        <taxon>Ericaceae</taxon>
        <taxon>Ericoideae</taxon>
        <taxon>Rhodoreae</taxon>
        <taxon>Rhododendron</taxon>
    </lineage>
</organism>
<dbReference type="InterPro" id="IPR002885">
    <property type="entry name" value="PPR_rpt"/>
</dbReference>
<evidence type="ECO:0000313" key="4">
    <source>
        <dbReference type="EMBL" id="KAG5546386.1"/>
    </source>
</evidence>
<gene>
    <name evidence="4" type="ORF">RHGRI_018537</name>
</gene>
<proteinExistence type="predicted"/>
<accession>A0AAV6K1V1</accession>
<dbReference type="Pfam" id="PF01535">
    <property type="entry name" value="PPR"/>
    <property type="match status" value="2"/>
</dbReference>
<dbReference type="InterPro" id="IPR011990">
    <property type="entry name" value="TPR-like_helical_dom_sf"/>
</dbReference>
<dbReference type="InterPro" id="IPR033443">
    <property type="entry name" value="PROP1-like_PPR_dom"/>
</dbReference>
<evidence type="ECO:0000256" key="1">
    <source>
        <dbReference type="ARBA" id="ARBA00022737"/>
    </source>
</evidence>
<name>A0AAV6K1V1_9ERIC</name>
<reference evidence="4 5" key="1">
    <citation type="submission" date="2020-08" db="EMBL/GenBank/DDBJ databases">
        <title>Plant Genome Project.</title>
        <authorList>
            <person name="Zhang R.-G."/>
        </authorList>
    </citation>
    <scope>NUCLEOTIDE SEQUENCE [LARGE SCALE GENOMIC DNA]</scope>
    <source>
        <strain evidence="4">WSP0</strain>
        <tissue evidence="4">Leaf</tissue>
    </source>
</reference>
<dbReference type="AlphaFoldDB" id="A0AAV6K1V1"/>
<feature type="compositionally biased region" description="Low complexity" evidence="2">
    <location>
        <begin position="39"/>
        <end position="49"/>
    </location>
</feature>
<dbReference type="Gene3D" id="1.25.40.10">
    <property type="entry name" value="Tetratricopeptide repeat domain"/>
    <property type="match status" value="2"/>
</dbReference>
<dbReference type="Pfam" id="PF17177">
    <property type="entry name" value="PPR_long"/>
    <property type="match status" value="1"/>
</dbReference>
<sequence length="921" mass="103454">MPPSKAAKNLSSLLRSAIKTTTPKPDDATLKHFVGSLDTSSSSPTTSTPHIRSPKSRSKASVSKAFSDLAIESFKIYAPLYPGRRMGMGYLSKDISSILCGASTLDAGSSDSIEENDEYVGSVLDTPWFSTLSHSNISLRRKEVSRDRKQKWIFKSTQTHRFDRLVKMCGQKLGTDATIQVFGKLGRETGVKEFNALIGLCIAKARETRYEDVWLQEISKVYKLLMLMRERGFKLEEESYGPFLMLLIDMEMVEEFHFFCGAIRDGNSSSLSRFAYYEMLLWIRVNNEVKIQELCDFIATNDEGDETNFKGIEIRQPDLALAGMYKLSEHYLLALCESDRKKEVLLLLEIVDITKFSSLDNLTNIFGSLGRLSLESCAEKFIRALKGSDTGAENISNFIYSYATSVPNLAVDDVISKFKLLHLELEVVPSSAAYEKLIGHCCNSLKAHVALDIVDQMFEAGLTLSIETFHSILCACEESCDYNLVHRIYSMICHNNLKPNNETFRAMINLRVKMKDFEGAYNMIKDLENMNLMPTAGMYNAIMAGYFREWMIVLTLQTAEEICEKKKQMLNSGLNENQSGLDQFAIFKLCVDFLLDLLHLNISLQKNMHAGLRVLMQMEDADVKPDSQTFTYLIGNCVLEEDIVKYYEELKCSGVQITKHIFMALINAYAACGQFEKAKKVVLDKGVPVKSLSEIKSVLASALASHGQISEALDVCEEIKEAECNLEPKAIICLMDHLQTEGQLSRLIQLLEELKDSDLWIDGCCKVILYCVQFKHLSSAVDLLKQLVDKFCDDEVATEVIFDEVFSKIAESERADMQFGLNLLQAIKEQLDVRPSRKSLDFLLGACASAKDLQSSNLIWKEMYQALLASGAHASATKMLNKMPKDDPHVQCVIKACKATYIKPASGTGKKKKNKKDMARE</sequence>
<keyword evidence="1" id="KW-0677">Repeat</keyword>
<dbReference type="EMBL" id="JACTNZ010000006">
    <property type="protein sequence ID" value="KAG5546386.1"/>
    <property type="molecule type" value="Genomic_DNA"/>
</dbReference>